<gene>
    <name evidence="8" type="ordered locus">PP_1450</name>
</gene>
<keyword evidence="2" id="KW-0812">Transmembrane</keyword>
<name>Q88MW8_PSEPK</name>
<dbReference type="Gene3D" id="3.10.20.310">
    <property type="entry name" value="membrane protein fhac"/>
    <property type="match status" value="1"/>
</dbReference>
<evidence type="ECO:0000259" key="6">
    <source>
        <dbReference type="Pfam" id="PF08479"/>
    </source>
</evidence>
<evidence type="ECO:0000259" key="5">
    <source>
        <dbReference type="Pfam" id="PF03865"/>
    </source>
</evidence>
<dbReference type="PANTHER" id="PTHR34597">
    <property type="entry name" value="SLR1661 PROTEIN"/>
    <property type="match status" value="1"/>
</dbReference>
<dbReference type="BioCyc" id="PPUT160488:G1G01-1542-MONOMER"/>
<dbReference type="PANTHER" id="PTHR34597:SF3">
    <property type="entry name" value="OUTER MEMBRANE TRANSPORTER CDIB"/>
    <property type="match status" value="1"/>
</dbReference>
<dbReference type="PATRIC" id="fig|160488.4.peg.1539"/>
<evidence type="ECO:0000256" key="2">
    <source>
        <dbReference type="ARBA" id="ARBA00022692"/>
    </source>
</evidence>
<dbReference type="Pfam" id="PF03865">
    <property type="entry name" value="ShlB"/>
    <property type="match status" value="1"/>
</dbReference>
<feature type="domain" description="Polypeptide-transport-associated ShlB-type" evidence="6">
    <location>
        <begin position="84"/>
        <end position="158"/>
    </location>
</feature>
<keyword evidence="1" id="KW-1134">Transmembrane beta strand</keyword>
<keyword evidence="9" id="KW-1185">Reference proteome</keyword>
<dbReference type="Pfam" id="PF08479">
    <property type="entry name" value="POTRA_2"/>
    <property type="match status" value="1"/>
</dbReference>
<dbReference type="GO" id="GO:0046819">
    <property type="term" value="P:protein secretion by the type V secretion system"/>
    <property type="evidence" value="ECO:0007669"/>
    <property type="project" value="TreeGrafter"/>
</dbReference>
<proteinExistence type="predicted"/>
<dbReference type="STRING" id="160488.PP_1450"/>
<dbReference type="GO" id="GO:0008320">
    <property type="term" value="F:protein transmembrane transporter activity"/>
    <property type="evidence" value="ECO:0007669"/>
    <property type="project" value="TreeGrafter"/>
</dbReference>
<dbReference type="InterPro" id="IPR027282">
    <property type="entry name" value="TPS"/>
</dbReference>
<feature type="signal peptide" evidence="4">
    <location>
        <begin position="1"/>
        <end position="33"/>
    </location>
</feature>
<reference evidence="8 9" key="1">
    <citation type="journal article" date="2002" name="Environ. Microbiol.">
        <title>Complete genome sequence and comparative analysis of the metabolically versatile Pseudomonas putida KT2440.</title>
        <authorList>
            <person name="Nelson K.E."/>
            <person name="Weinel C."/>
            <person name="Paulsen I.T."/>
            <person name="Dodson R.J."/>
            <person name="Hilbert H."/>
            <person name="Martins dos Santos V.A."/>
            <person name="Fouts D.E."/>
            <person name="Gill S.R."/>
            <person name="Pop M."/>
            <person name="Holmes M."/>
            <person name="Brinkac L."/>
            <person name="Beanan M."/>
            <person name="DeBoy R.T."/>
            <person name="Daugherty S."/>
            <person name="Kolonay J."/>
            <person name="Madupu R."/>
            <person name="Nelson W."/>
            <person name="White O."/>
            <person name="Peterson J."/>
            <person name="Khouri H."/>
            <person name="Hance I."/>
            <person name="Chris Lee P."/>
            <person name="Holtzapple E."/>
            <person name="Scanlan D."/>
            <person name="Tran K."/>
            <person name="Moazzez A."/>
            <person name="Utterback T."/>
            <person name="Rizzo M."/>
            <person name="Lee K."/>
            <person name="Kosack D."/>
            <person name="Moestl D."/>
            <person name="Wedler H."/>
            <person name="Lauber J."/>
            <person name="Stjepandic D."/>
            <person name="Hoheisel J."/>
            <person name="Straetz M."/>
            <person name="Heim S."/>
            <person name="Kiewitz C."/>
            <person name="Eisen J.A."/>
            <person name="Timmis K.N."/>
            <person name="Dusterhoft A."/>
            <person name="Tummler B."/>
            <person name="Fraser C.M."/>
        </authorList>
    </citation>
    <scope>NUCLEOTIDE SEQUENCE [LARGE SCALE GENOMIC DNA]</scope>
    <source>
        <strain evidence="9">ATCC 47054 / DSM 6125 / CFBP 8728 / NCIMB 11950 / KT2440</strain>
    </source>
</reference>
<dbReference type="PhylomeDB" id="Q88MW8"/>
<dbReference type="KEGG" id="ppu:PP_1450"/>
<dbReference type="OrthoDB" id="290122at2"/>
<accession>Q88MW8</accession>
<sequence length="565" mass="62343">MRGASMPCLIHRIAHWLSAGCLSGLLSIPQVLADDPASQQLRDQQHGLRQLEQQQRLERWQRIPVPAEPTNSTSHRPHDDRCWAVDGVRVAGMHRLSNSALAPTIRALTPACMGIADINRLLKAITQRYVQAGYPTSRPYLRQPPAEGMPLDIVIVEGFVETIELAGPDLPLSLSSAFPGLLGQPLYLPDLEQGLDQLNRLRAYELGATLLPGELQGGTRVVVQPGKVASRWHLDSRFDNRGSELTGRHRVNLGIGLDSPLGLNDELRLSLARTVLDTPGQSQGISLYYSIPYGAWTFALSASQLSYQAPLPYSDKAADGSSSYQGLSVERVLWRNQQGMLSASARLDRKQLINRSAGAVIVQQSPTLATVEAGINLLWLESGLWNGYFGVAQGIDALGADRSPLGAHRLRPDFRKYRANLLHLRQGPAPSPWRWQSELAMQYSRDPLPAVEQLLVSDDSAVRGFRLHTYSGASSAVWRNTFSQALPRTWAPPFEIRPYIGLDLGWVRTAEGKPSQRLAGAAAGLELSLPGSRLRLDYQRALYTSDLPRPRLEPGFWVLDWTLSI</sequence>
<evidence type="ECO:0000313" key="9">
    <source>
        <dbReference type="Proteomes" id="UP000000556"/>
    </source>
</evidence>
<evidence type="ECO:0000259" key="7">
    <source>
        <dbReference type="Pfam" id="PF17287"/>
    </source>
</evidence>
<feature type="chain" id="PRO_5004301833" evidence="4">
    <location>
        <begin position="34"/>
        <end position="565"/>
    </location>
</feature>
<keyword evidence="1" id="KW-0472">Membrane</keyword>
<dbReference type="AlphaFoldDB" id="Q88MW8"/>
<protein>
    <submittedName>
        <fullName evidence="8">Activation/secretion protein, TPS family</fullName>
    </submittedName>
</protein>
<dbReference type="eggNOG" id="COG2831">
    <property type="taxonomic scope" value="Bacteria"/>
</dbReference>
<organism evidence="8 9">
    <name type="scientific">Pseudomonas putida (strain ATCC 47054 / DSM 6125 / CFBP 8728 / NCIMB 11950 / KT2440)</name>
    <dbReference type="NCBI Taxonomy" id="160488"/>
    <lineage>
        <taxon>Bacteria</taxon>
        <taxon>Pseudomonadati</taxon>
        <taxon>Pseudomonadota</taxon>
        <taxon>Gammaproteobacteria</taxon>
        <taxon>Pseudomonadales</taxon>
        <taxon>Pseudomonadaceae</taxon>
        <taxon>Pseudomonas</taxon>
    </lineage>
</organism>
<evidence type="ECO:0000256" key="4">
    <source>
        <dbReference type="SAM" id="SignalP"/>
    </source>
</evidence>
<feature type="domain" description="Haemolysin activator HlyB C-terminal" evidence="5">
    <location>
        <begin position="217"/>
        <end position="526"/>
    </location>
</feature>
<reference evidence="8 9" key="2">
    <citation type="journal article" date="2016" name="Environ. Microbiol.">
        <title>The revisited genome of Pseudomonas putida KT2440 enlightens its value as a robust metabolic chassis.</title>
        <authorList>
            <person name="Belda E."/>
            <person name="van Heck R.G."/>
            <person name="Lopez-Sanchez M.J."/>
            <person name="Cruveiller S."/>
            <person name="Barbe V."/>
            <person name="Fraser C."/>
            <person name="Klenk H.P."/>
            <person name="Petersen J."/>
            <person name="Morgat A."/>
            <person name="Nikel P.I."/>
            <person name="Vallenet D."/>
            <person name="Rouy Z."/>
            <person name="Sekowska A."/>
            <person name="Martins Dos Santos V.A."/>
            <person name="de Lorenzo V."/>
            <person name="Danchin A."/>
            <person name="Medigue C."/>
        </authorList>
    </citation>
    <scope>NUCLEOTIDE SEQUENCE [LARGE SCALE GENOMIC DNA]</scope>
    <source>
        <strain evidence="9">ATCC 47054 / DSM 6125 / CFBP 8728 / NCIMB 11950 / KT2440</strain>
    </source>
</reference>
<dbReference type="InterPro" id="IPR013686">
    <property type="entry name" value="Polypept-transport_assoc_ShlB"/>
</dbReference>
<dbReference type="GO" id="GO:0098046">
    <property type="term" value="C:type V protein secretion system complex"/>
    <property type="evidence" value="ECO:0007669"/>
    <property type="project" value="TreeGrafter"/>
</dbReference>
<keyword evidence="4" id="KW-0732">Signal</keyword>
<dbReference type="Pfam" id="PF17287">
    <property type="entry name" value="POTRA_3"/>
    <property type="match status" value="1"/>
</dbReference>
<dbReference type="EMBL" id="AE015451">
    <property type="protein sequence ID" value="AAN67072.1"/>
    <property type="molecule type" value="Genomic_DNA"/>
</dbReference>
<dbReference type="InterPro" id="IPR035251">
    <property type="entry name" value="ShlB_POTRA"/>
</dbReference>
<evidence type="ECO:0000256" key="1">
    <source>
        <dbReference type="ARBA" id="ARBA00022452"/>
    </source>
</evidence>
<feature type="domain" description="ShlB POTRA" evidence="7">
    <location>
        <begin position="160"/>
        <end position="212"/>
    </location>
</feature>
<dbReference type="InterPro" id="IPR005565">
    <property type="entry name" value="Hemolysn_activator_HlyB_C"/>
</dbReference>
<evidence type="ECO:0000313" key="8">
    <source>
        <dbReference type="EMBL" id="AAN67072.1"/>
    </source>
</evidence>
<keyword evidence="3" id="KW-0998">Cell outer membrane</keyword>
<dbReference type="HOGENOM" id="CLU_020581_4_0_6"/>
<dbReference type="PaxDb" id="160488-PP_1450"/>
<dbReference type="InterPro" id="IPR051544">
    <property type="entry name" value="TPS_OM_transporter"/>
</dbReference>
<dbReference type="Proteomes" id="UP000000556">
    <property type="component" value="Chromosome"/>
</dbReference>
<dbReference type="PIRSF" id="PIRSF029745">
    <property type="entry name" value="FhaC"/>
    <property type="match status" value="1"/>
</dbReference>
<evidence type="ECO:0000256" key="3">
    <source>
        <dbReference type="ARBA" id="ARBA00023237"/>
    </source>
</evidence>
<dbReference type="Gene3D" id="2.40.160.50">
    <property type="entry name" value="membrane protein fhac: a member of the omp85/tpsb transporter family"/>
    <property type="match status" value="1"/>
</dbReference>